<sequence>MHHTSLKLSLASIMLLGFASQGVSQDKKKEGKIDNSEVNVTKEQKKVIVPPPVRKLEKMVTPPNTVPRPPLRFLFSEVPNNGRITEISNQVQMPVNPVTPVQLSKYNNVIRAGFGNFGHTYLEGHAGIAVGEENYHGIYVKHNAYRLGPVGANYSGESDNQIKVHSRTQFNSVKLEGSLGWKRKGFYYYGYQPKVYSFDKETIFNSWNKFNFDGTVSNTSKTSPIDYVFRSKLSYLFTKLGANELLWDAGMSASFPLTDKLSANFDGQMVLAQSQDSLTTYRNLYKLVPNFKYKDELFSVTLGVMLANSKEKTTENETYVLPVLKADYQLMDGIKLYAGYEGDVMANNLTTILQENQWLGRFQTLKPTRKLSDIYAGVKANLYGGLSGELKGSYATYKNFYVLNNSRTDSTKFEILYSNDTTKVHVTSLSGQINYEIPQLFRSSLLMDYYIYSNLGNLKEAWHRPAFKATWSNQYLIREKMLVTSDFYVLTGLKGLNGQTNQQVTLNPIFDLNLKFTFFISERFDVFLSANNIFNKNYQRYLYYPVQGANFLAGLSFSF</sequence>
<protein>
    <recommendedName>
        <fullName evidence="6">TonB-dependent receptor</fullName>
    </recommendedName>
</protein>
<evidence type="ECO:0000256" key="1">
    <source>
        <dbReference type="ARBA" id="ARBA00004442"/>
    </source>
</evidence>
<evidence type="ECO:0000313" key="5">
    <source>
        <dbReference type="Proteomes" id="UP001236507"/>
    </source>
</evidence>
<comment type="subcellular location">
    <subcellularLocation>
        <location evidence="1">Cell outer membrane</location>
    </subcellularLocation>
</comment>
<organism evidence="4 5">
    <name type="scientific">Flectobacillus roseus</name>
    <dbReference type="NCBI Taxonomy" id="502259"/>
    <lineage>
        <taxon>Bacteria</taxon>
        <taxon>Pseudomonadati</taxon>
        <taxon>Bacteroidota</taxon>
        <taxon>Cytophagia</taxon>
        <taxon>Cytophagales</taxon>
        <taxon>Flectobacillaceae</taxon>
        <taxon>Flectobacillus</taxon>
    </lineage>
</organism>
<dbReference type="SUPFAM" id="SSF56935">
    <property type="entry name" value="Porins"/>
    <property type="match status" value="1"/>
</dbReference>
<evidence type="ECO:0000256" key="2">
    <source>
        <dbReference type="ARBA" id="ARBA00023136"/>
    </source>
</evidence>
<dbReference type="InterPro" id="IPR036942">
    <property type="entry name" value="Beta-barrel_TonB_sf"/>
</dbReference>
<keyword evidence="3" id="KW-0998">Cell outer membrane</keyword>
<keyword evidence="5" id="KW-1185">Reference proteome</keyword>
<keyword evidence="2" id="KW-0472">Membrane</keyword>
<dbReference type="EMBL" id="JASHIF010000003">
    <property type="protein sequence ID" value="MDI9858442.1"/>
    <property type="molecule type" value="Genomic_DNA"/>
</dbReference>
<dbReference type="Gene3D" id="2.40.170.20">
    <property type="entry name" value="TonB-dependent receptor, beta-barrel domain"/>
    <property type="match status" value="1"/>
</dbReference>
<accession>A0ABT6Y4E4</accession>
<gene>
    <name evidence="4" type="ORF">QM524_04410</name>
</gene>
<evidence type="ECO:0008006" key="6">
    <source>
        <dbReference type="Google" id="ProtNLM"/>
    </source>
</evidence>
<comment type="caution">
    <text evidence="4">The sequence shown here is derived from an EMBL/GenBank/DDBJ whole genome shotgun (WGS) entry which is preliminary data.</text>
</comment>
<proteinExistence type="predicted"/>
<dbReference type="Proteomes" id="UP001236507">
    <property type="component" value="Unassembled WGS sequence"/>
</dbReference>
<name>A0ABT6Y4E4_9BACT</name>
<evidence type="ECO:0000256" key="3">
    <source>
        <dbReference type="ARBA" id="ARBA00023237"/>
    </source>
</evidence>
<dbReference type="RefSeq" id="WP_283343656.1">
    <property type="nucleotide sequence ID" value="NZ_JASHIF010000003.1"/>
</dbReference>
<evidence type="ECO:0000313" key="4">
    <source>
        <dbReference type="EMBL" id="MDI9858442.1"/>
    </source>
</evidence>
<reference evidence="4 5" key="1">
    <citation type="submission" date="2023-05" db="EMBL/GenBank/DDBJ databases">
        <title>Novel species of genus Flectobacillus isolated from stream in China.</title>
        <authorList>
            <person name="Lu H."/>
        </authorList>
    </citation>
    <scope>NUCLEOTIDE SEQUENCE [LARGE SCALE GENOMIC DNA]</scope>
    <source>
        <strain evidence="4 5">KCTC 42575</strain>
    </source>
</reference>